<sequence length="990" mass="107476">MKNFAPLSRKKPLAIAVSCVLASSMFSLQAQDQSTETEKAEEKTERIQVVGSRIRNDGLDQAAPIEVISASMAASQGISNLGELLRNSTVAAGSNQITSAASTAFVTEGGTGSENISLRGLGANRTLVLLNGRRAGPAGTRGQVSSFDPNVLPLSAIDRIEILKDGASSLYGSDAVAGVINIITKKGDEGSVNFNTSQPTESGGENFQLNGTYGKTFGRGSFRVVGDYKIQKELAKGQRSFFNCAERYIFDAATGERADPIDPRTGSAHCNDLLWGHVWLYDYQGAGGNVPGGAKAQFDYDGNLGNFIPGFATDPSNPDFMVTPPGWFPVAYDRTSDAVANADHPFQDLETLTPETELITAYAQGDYELSDSVMLYGEALLNRRTTKNNGYRQFWSYKYNEDFFAGDPLSAGWTGAQWLSPTPITDHSGGKVTVDYRRFVLGLNGDVGNWFWDVSYQDSHSDGDYQTKLIYEDAISPYNFASGSCVGEVTTIRGVPCVDVPWLDPQFLAGNITGQVRDFLFGQQTGNTVYKQQSLEGYITGDLFELPAGPIGMAVGASYQRDSIKDTPGLETLRNNTWGQSSAGITEGSHNTKAVFTELQIPFLRDMLFAEALDFTVSGRYTDVSSYGSDYTYKAGVNWQIGQGFRVRASRGSSFRSPALYELYLNNQTSFVGQRTIDPCINWGAGLAAGTTGEIVANNCAADGIPANFGGGAISATVTTGGGAGQLGAETSVAKTLGLVWIPEFADFSASIDYFDIQITGEVTNLTAAQIVGNCYFSENFGTEPLCNQFDRDPTDLRITDVRGGYLNIATQVNRGFDLTLGYRVDTPIGQLSATYQHTRQLEASQQLFATSEPIDRTGEFGRPRDVGNLMVALDYEDWTFNWTARYVGEVSNYTRYGQGEYRDTTTYRGDEVKVVLHSDAVIYHAFSVTKDFRDAGVDVTFGVANAFDKEPPRVSAPGGSGISRQGTAAFYSQYDWLGRRMFLNMSYQF</sequence>
<keyword evidence="3 8" id="KW-1134">Transmembrane beta strand</keyword>
<dbReference type="InterPro" id="IPR000531">
    <property type="entry name" value="Beta-barrel_TonB"/>
</dbReference>
<evidence type="ECO:0000259" key="12">
    <source>
        <dbReference type="Pfam" id="PF07715"/>
    </source>
</evidence>
<dbReference type="Pfam" id="PF00593">
    <property type="entry name" value="TonB_dep_Rec_b-barrel"/>
    <property type="match status" value="1"/>
</dbReference>
<evidence type="ECO:0000313" key="14">
    <source>
        <dbReference type="Proteomes" id="UP000034228"/>
    </source>
</evidence>
<dbReference type="InterPro" id="IPR039426">
    <property type="entry name" value="TonB-dep_rcpt-like"/>
</dbReference>
<keyword evidence="2 8" id="KW-0813">Transport</keyword>
<evidence type="ECO:0000259" key="11">
    <source>
        <dbReference type="Pfam" id="PF00593"/>
    </source>
</evidence>
<dbReference type="STRING" id="336831.WG68_16590"/>
<comment type="caution">
    <text evidence="13">The sequence shown here is derived from an EMBL/GenBank/DDBJ whole genome shotgun (WGS) entry which is preliminary data.</text>
</comment>
<dbReference type="SUPFAM" id="SSF56935">
    <property type="entry name" value="Porins"/>
    <property type="match status" value="1"/>
</dbReference>
<feature type="domain" description="TonB-dependent receptor plug" evidence="12">
    <location>
        <begin position="60"/>
        <end position="179"/>
    </location>
</feature>
<keyword evidence="5 9" id="KW-0798">TonB box</keyword>
<evidence type="ECO:0000256" key="10">
    <source>
        <dbReference type="SAM" id="SignalP"/>
    </source>
</evidence>
<evidence type="ECO:0000256" key="5">
    <source>
        <dbReference type="ARBA" id="ARBA00023077"/>
    </source>
</evidence>
<dbReference type="Gene3D" id="2.170.130.10">
    <property type="entry name" value="TonB-dependent receptor, plug domain"/>
    <property type="match status" value="1"/>
</dbReference>
<evidence type="ECO:0000256" key="4">
    <source>
        <dbReference type="ARBA" id="ARBA00022692"/>
    </source>
</evidence>
<keyword evidence="6 8" id="KW-0472">Membrane</keyword>
<dbReference type="EMBL" id="LAHO01000018">
    <property type="protein sequence ID" value="KKO44253.1"/>
    <property type="molecule type" value="Genomic_DNA"/>
</dbReference>
<dbReference type="OrthoDB" id="9815954at2"/>
<organism evidence="13 14">
    <name type="scientific">Arsukibacterium ikkense</name>
    <dbReference type="NCBI Taxonomy" id="336831"/>
    <lineage>
        <taxon>Bacteria</taxon>
        <taxon>Pseudomonadati</taxon>
        <taxon>Pseudomonadota</taxon>
        <taxon>Gammaproteobacteria</taxon>
        <taxon>Chromatiales</taxon>
        <taxon>Chromatiaceae</taxon>
        <taxon>Arsukibacterium</taxon>
    </lineage>
</organism>
<dbReference type="Gene3D" id="2.40.170.20">
    <property type="entry name" value="TonB-dependent receptor, beta-barrel domain"/>
    <property type="match status" value="1"/>
</dbReference>
<dbReference type="PROSITE" id="PS52016">
    <property type="entry name" value="TONB_DEPENDENT_REC_3"/>
    <property type="match status" value="1"/>
</dbReference>
<keyword evidence="4 8" id="KW-0812">Transmembrane</keyword>
<proteinExistence type="inferred from homology"/>
<comment type="similarity">
    <text evidence="8 9">Belongs to the TonB-dependent receptor family.</text>
</comment>
<dbReference type="PANTHER" id="PTHR47234">
    <property type="match status" value="1"/>
</dbReference>
<dbReference type="PANTHER" id="PTHR47234:SF2">
    <property type="entry name" value="TONB-DEPENDENT RECEPTOR"/>
    <property type="match status" value="1"/>
</dbReference>
<feature type="signal peptide" evidence="10">
    <location>
        <begin position="1"/>
        <end position="30"/>
    </location>
</feature>
<keyword evidence="10" id="KW-0732">Signal</keyword>
<dbReference type="InterPro" id="IPR037066">
    <property type="entry name" value="Plug_dom_sf"/>
</dbReference>
<reference evidence="13 14" key="1">
    <citation type="submission" date="2015-03" db="EMBL/GenBank/DDBJ databases">
        <title>Draft genome sequences of two protease-producing strains of Arsukibacterium isolated from two cold and alkaline environments.</title>
        <authorList>
            <person name="Lylloff J.E."/>
            <person name="Skov L.B."/>
            <person name="Jepsen M."/>
            <person name="Hallin P.F."/>
            <person name="Sorensen S.J."/>
            <person name="Stougaard P."/>
            <person name="Glaring M.A."/>
        </authorList>
    </citation>
    <scope>NUCLEOTIDE SEQUENCE [LARGE SCALE GENOMIC DNA]</scope>
    <source>
        <strain evidence="13 14">GCM72</strain>
    </source>
</reference>
<evidence type="ECO:0000256" key="6">
    <source>
        <dbReference type="ARBA" id="ARBA00023136"/>
    </source>
</evidence>
<keyword evidence="14" id="KW-1185">Reference proteome</keyword>
<evidence type="ECO:0000256" key="7">
    <source>
        <dbReference type="ARBA" id="ARBA00023237"/>
    </source>
</evidence>
<evidence type="ECO:0000313" key="13">
    <source>
        <dbReference type="EMBL" id="KKO44253.1"/>
    </source>
</evidence>
<comment type="subcellular location">
    <subcellularLocation>
        <location evidence="1 8">Cell outer membrane</location>
        <topology evidence="1 8">Multi-pass membrane protein</topology>
    </subcellularLocation>
</comment>
<name>A0A0M2V524_9GAMM</name>
<dbReference type="InterPro" id="IPR036942">
    <property type="entry name" value="Beta-barrel_TonB_sf"/>
</dbReference>
<evidence type="ECO:0000256" key="3">
    <source>
        <dbReference type="ARBA" id="ARBA00022452"/>
    </source>
</evidence>
<protein>
    <submittedName>
        <fullName evidence="13">TonB-dependent receptor</fullName>
    </submittedName>
</protein>
<evidence type="ECO:0000256" key="2">
    <source>
        <dbReference type="ARBA" id="ARBA00022448"/>
    </source>
</evidence>
<accession>A0A0M2V524</accession>
<dbReference type="Pfam" id="PF07715">
    <property type="entry name" value="Plug"/>
    <property type="match status" value="1"/>
</dbReference>
<evidence type="ECO:0000256" key="1">
    <source>
        <dbReference type="ARBA" id="ARBA00004571"/>
    </source>
</evidence>
<feature type="chain" id="PRO_5005644300" evidence="10">
    <location>
        <begin position="31"/>
        <end position="990"/>
    </location>
</feature>
<dbReference type="InterPro" id="IPR012910">
    <property type="entry name" value="Plug_dom"/>
</dbReference>
<keyword evidence="7 8" id="KW-0998">Cell outer membrane</keyword>
<evidence type="ECO:0000256" key="9">
    <source>
        <dbReference type="RuleBase" id="RU003357"/>
    </source>
</evidence>
<dbReference type="GO" id="GO:0009279">
    <property type="term" value="C:cell outer membrane"/>
    <property type="evidence" value="ECO:0007669"/>
    <property type="project" value="UniProtKB-SubCell"/>
</dbReference>
<dbReference type="Proteomes" id="UP000034228">
    <property type="component" value="Unassembled WGS sequence"/>
</dbReference>
<evidence type="ECO:0000256" key="8">
    <source>
        <dbReference type="PROSITE-ProRule" id="PRU01360"/>
    </source>
</evidence>
<dbReference type="RefSeq" id="WP_046558843.1">
    <property type="nucleotide sequence ID" value="NZ_LAHO01000018.1"/>
</dbReference>
<feature type="domain" description="TonB-dependent receptor-like beta-barrel" evidence="11">
    <location>
        <begin position="396"/>
        <end position="946"/>
    </location>
</feature>
<keyword evidence="13" id="KW-0675">Receptor</keyword>
<gene>
    <name evidence="13" type="ORF">WG68_16590</name>
</gene>
<dbReference type="AlphaFoldDB" id="A0A0M2V524"/>
<dbReference type="PATRIC" id="fig|336831.14.peg.2100"/>